<evidence type="ECO:0000256" key="7">
    <source>
        <dbReference type="ARBA" id="ARBA00022679"/>
    </source>
</evidence>
<keyword evidence="8 15" id="KW-0949">S-adenosyl-L-methionine</keyword>
<dbReference type="GO" id="GO:0032259">
    <property type="term" value="P:methylation"/>
    <property type="evidence" value="ECO:0007669"/>
    <property type="project" value="UniProtKB-KW"/>
</dbReference>
<evidence type="ECO:0000256" key="6">
    <source>
        <dbReference type="ARBA" id="ARBA00022603"/>
    </source>
</evidence>
<evidence type="ECO:0000256" key="11">
    <source>
        <dbReference type="ARBA" id="ARBA00022833"/>
    </source>
</evidence>
<keyword evidence="16" id="KW-0175">Coiled coil</keyword>
<evidence type="ECO:0000256" key="14">
    <source>
        <dbReference type="ARBA" id="ARBA00049303"/>
    </source>
</evidence>
<evidence type="ECO:0000313" key="23">
    <source>
        <dbReference type="Proteomes" id="UP000006039"/>
    </source>
</evidence>
<gene>
    <name evidence="22" type="primary">20351888</name>
    <name evidence="21" type="ORF">GGTG_11430</name>
</gene>
<keyword evidence="9" id="KW-0479">Metal-binding</keyword>
<name>J3PD61_GAET3</name>
<accession>J3PD61</accession>
<comment type="catalytic activity">
    <reaction evidence="14">
        <text>L-arginyl-[protein] + S-adenosyl-L-methionine = N(omega)-methyl-L-arginyl-[protein] + S-adenosyl-L-homocysteine + H(+)</text>
        <dbReference type="Rhea" id="RHEA:48100"/>
        <dbReference type="Rhea" id="RHEA-COMP:10532"/>
        <dbReference type="Rhea" id="RHEA-COMP:11990"/>
        <dbReference type="ChEBI" id="CHEBI:15378"/>
        <dbReference type="ChEBI" id="CHEBI:29965"/>
        <dbReference type="ChEBI" id="CHEBI:57856"/>
        <dbReference type="ChEBI" id="CHEBI:59789"/>
        <dbReference type="ChEBI" id="CHEBI:65280"/>
    </reaction>
    <physiologicalReaction direction="left-to-right" evidence="14">
        <dbReference type="Rhea" id="RHEA:48101"/>
    </physiologicalReaction>
</comment>
<dbReference type="PANTHER" id="PTHR11006:SF116">
    <property type="entry name" value="PROTEIN METHYLTRANSFERASE"/>
    <property type="match status" value="1"/>
</dbReference>
<proteinExistence type="predicted"/>
<keyword evidence="10" id="KW-0863">Zinc-finger</keyword>
<dbReference type="InterPro" id="IPR029063">
    <property type="entry name" value="SAM-dependent_MTases_sf"/>
</dbReference>
<dbReference type="VEuPathDB" id="FungiDB:GGTG_11430"/>
<keyword evidence="7 15" id="KW-0808">Transferase</keyword>
<dbReference type="Pfam" id="PF13649">
    <property type="entry name" value="Methyltransf_25"/>
    <property type="match status" value="1"/>
</dbReference>
<dbReference type="Pfam" id="PF21137">
    <property type="entry name" value="ANM3_C2H2_Zf"/>
    <property type="match status" value="1"/>
</dbReference>
<feature type="region of interest" description="Disordered" evidence="17">
    <location>
        <begin position="1"/>
        <end position="22"/>
    </location>
</feature>
<dbReference type="eggNOG" id="KOG1499">
    <property type="taxonomic scope" value="Eukaryota"/>
</dbReference>
<comment type="catalytic activity">
    <reaction evidence="13">
        <text>L-arginyl-[protein] + 2 S-adenosyl-L-methionine = N(omega),N(omega)-dimethyl-L-arginyl-[protein] + 2 S-adenosyl-L-homocysteine + 2 H(+)</text>
        <dbReference type="Rhea" id="RHEA:48096"/>
        <dbReference type="Rhea" id="RHEA-COMP:10532"/>
        <dbReference type="Rhea" id="RHEA-COMP:11991"/>
        <dbReference type="ChEBI" id="CHEBI:15378"/>
        <dbReference type="ChEBI" id="CHEBI:29965"/>
        <dbReference type="ChEBI" id="CHEBI:57856"/>
        <dbReference type="ChEBI" id="CHEBI:59789"/>
        <dbReference type="ChEBI" id="CHEBI:61897"/>
        <dbReference type="EC" id="2.1.1.319"/>
    </reaction>
    <physiologicalReaction direction="left-to-right" evidence="13">
        <dbReference type="Rhea" id="RHEA:48097"/>
    </physiologicalReaction>
</comment>
<evidence type="ECO:0000256" key="12">
    <source>
        <dbReference type="ARBA" id="ARBA00023242"/>
    </source>
</evidence>
<evidence type="ECO:0000256" key="3">
    <source>
        <dbReference type="ARBA" id="ARBA00011925"/>
    </source>
</evidence>
<evidence type="ECO:0000259" key="18">
    <source>
        <dbReference type="Pfam" id="PF13649"/>
    </source>
</evidence>
<dbReference type="SMR" id="J3PD61"/>
<evidence type="ECO:0000256" key="1">
    <source>
        <dbReference type="ARBA" id="ARBA00004123"/>
    </source>
</evidence>
<dbReference type="InterPro" id="IPR041698">
    <property type="entry name" value="Methyltransf_25"/>
</dbReference>
<keyword evidence="4" id="KW-0963">Cytoplasm</keyword>
<evidence type="ECO:0000313" key="21">
    <source>
        <dbReference type="EMBL" id="EJT70406.1"/>
    </source>
</evidence>
<dbReference type="PANTHER" id="PTHR11006">
    <property type="entry name" value="PROTEIN ARGININE N-METHYLTRANSFERASE"/>
    <property type="match status" value="1"/>
</dbReference>
<dbReference type="PROSITE" id="PS51678">
    <property type="entry name" value="SAM_MT_PRMT"/>
    <property type="match status" value="1"/>
</dbReference>
<keyword evidence="23" id="KW-1185">Reference proteome</keyword>
<reference evidence="23" key="1">
    <citation type="submission" date="2010-07" db="EMBL/GenBank/DDBJ databases">
        <title>The genome sequence of Gaeumannomyces graminis var. tritici strain R3-111a-1.</title>
        <authorList>
            <consortium name="The Broad Institute Genome Sequencing Platform"/>
            <person name="Ma L.-J."/>
            <person name="Dead R."/>
            <person name="Young S."/>
            <person name="Zeng Q."/>
            <person name="Koehrsen M."/>
            <person name="Alvarado L."/>
            <person name="Berlin A."/>
            <person name="Chapman S.B."/>
            <person name="Chen Z."/>
            <person name="Freedman E."/>
            <person name="Gellesch M."/>
            <person name="Goldberg J."/>
            <person name="Griggs A."/>
            <person name="Gujja S."/>
            <person name="Heilman E.R."/>
            <person name="Heiman D."/>
            <person name="Hepburn T."/>
            <person name="Howarth C."/>
            <person name="Jen D."/>
            <person name="Larson L."/>
            <person name="Mehta T."/>
            <person name="Neiman D."/>
            <person name="Pearson M."/>
            <person name="Roberts A."/>
            <person name="Saif S."/>
            <person name="Shea T."/>
            <person name="Shenoy N."/>
            <person name="Sisk P."/>
            <person name="Stolte C."/>
            <person name="Sykes S."/>
            <person name="Walk T."/>
            <person name="White J."/>
            <person name="Yandava C."/>
            <person name="Haas B."/>
            <person name="Nusbaum C."/>
            <person name="Birren B."/>
        </authorList>
    </citation>
    <scope>NUCLEOTIDE SEQUENCE [LARGE SCALE GENOMIC DNA]</scope>
    <source>
        <strain evidence="23">R3-111a-1</strain>
    </source>
</reference>
<evidence type="ECO:0000256" key="8">
    <source>
        <dbReference type="ARBA" id="ARBA00022691"/>
    </source>
</evidence>
<dbReference type="GO" id="GO:0005829">
    <property type="term" value="C:cytosol"/>
    <property type="evidence" value="ECO:0007669"/>
    <property type="project" value="UniProtKB-SubCell"/>
</dbReference>
<keyword evidence="11" id="KW-0862">Zinc</keyword>
<dbReference type="Gene3D" id="2.70.160.11">
    <property type="entry name" value="Hnrnp arginine n-methyltransferase1"/>
    <property type="match status" value="1"/>
</dbReference>
<evidence type="ECO:0000259" key="19">
    <source>
        <dbReference type="Pfam" id="PF21137"/>
    </source>
</evidence>
<feature type="domain" description="Methyltransferase" evidence="18">
    <location>
        <begin position="243"/>
        <end position="340"/>
    </location>
</feature>
<dbReference type="STRING" id="644352.J3PD61"/>
<dbReference type="GeneID" id="20351888"/>
<evidence type="ECO:0000256" key="10">
    <source>
        <dbReference type="ARBA" id="ARBA00022771"/>
    </source>
</evidence>
<dbReference type="InterPro" id="IPR049482">
    <property type="entry name" value="ANM3-like_C2H2_Zf"/>
</dbReference>
<dbReference type="GO" id="GO:0035242">
    <property type="term" value="F:protein-arginine omega-N asymmetric methyltransferase activity"/>
    <property type="evidence" value="ECO:0007669"/>
    <property type="project" value="UniProtKB-EC"/>
</dbReference>
<dbReference type="FunFam" id="3.40.50.150:FF:000034">
    <property type="entry name" value="Protein arginine N-methyltransferase 3"/>
    <property type="match status" value="1"/>
</dbReference>
<sequence length="554" mass="61234">MAGPPSSSGSDTSSEDGWVDAENEVEEPPTIVSLLDDAVFTDAASMVKHCKDKHGFDFVATRDRLGLDFYGCIKLINYVRQRALDRAALPAEIKPADLEDDRYLKPVLADDAFIMALDDLPESTAPVAGESAAAGGEADALRSRNVELQAELDRLVRQFADYRTAVQQTLDQRWGEDEGASSTAAVSGAAAAVPAKEVDESKYYWDSYASNEIHETMLKDAVRTEAYRDFIYNNKDLFKGKVVLDIGCGTGILSMFCAKAGAKLVIAVDNSDIIDKARENIFNNGLGEQITCLKGKMEEVKLPVEQVDIIVSEWMGYCLLYEAMLPSVLWARDRYLAPDGLLVPSHTSMWVAPMSDQDWVDDHITFWRNVYGFDMKAMQEGICAESHIEVLPPRSLCGEPFMFRMLDLHTVRVEDLIFESTWRSTLTADAPRLDAFVVWFDTFFCNARGKTVEPPDATALAWGDSSRADRVAFTTGPFGTPTHWKQGILTTRPGCAPLTLTKGQTVSGKLTVSIPDDHPRGLRLKVDWGAEQQGEVKEAASVDNVTDSQVWEVR</sequence>
<feature type="domain" description="Protein arginine N-methyltransferase" evidence="20">
    <location>
        <begin position="347"/>
        <end position="532"/>
    </location>
</feature>
<dbReference type="SUPFAM" id="SSF57667">
    <property type="entry name" value="beta-beta-alpha zinc fingers"/>
    <property type="match status" value="1"/>
</dbReference>
<dbReference type="EC" id="2.1.1.319" evidence="3"/>
<feature type="compositionally biased region" description="Acidic residues" evidence="17">
    <location>
        <begin position="13"/>
        <end position="22"/>
    </location>
</feature>
<reference evidence="21" key="2">
    <citation type="submission" date="2010-07" db="EMBL/GenBank/DDBJ databases">
        <authorList>
            <consortium name="The Broad Institute Genome Sequencing Platform"/>
            <consortium name="Broad Institute Genome Sequencing Center for Infectious Disease"/>
            <person name="Ma L.-J."/>
            <person name="Dead R."/>
            <person name="Young S."/>
            <person name="Zeng Q."/>
            <person name="Koehrsen M."/>
            <person name="Alvarado L."/>
            <person name="Berlin A."/>
            <person name="Chapman S.B."/>
            <person name="Chen Z."/>
            <person name="Freedman E."/>
            <person name="Gellesch M."/>
            <person name="Goldberg J."/>
            <person name="Griggs A."/>
            <person name="Gujja S."/>
            <person name="Heilman E.R."/>
            <person name="Heiman D."/>
            <person name="Hepburn T."/>
            <person name="Howarth C."/>
            <person name="Jen D."/>
            <person name="Larson L."/>
            <person name="Mehta T."/>
            <person name="Neiman D."/>
            <person name="Pearson M."/>
            <person name="Roberts A."/>
            <person name="Saif S."/>
            <person name="Shea T."/>
            <person name="Shenoy N."/>
            <person name="Sisk P."/>
            <person name="Stolte C."/>
            <person name="Sykes S."/>
            <person name="Walk T."/>
            <person name="White J."/>
            <person name="Yandava C."/>
            <person name="Haas B."/>
            <person name="Nusbaum C."/>
            <person name="Birren B."/>
        </authorList>
    </citation>
    <scope>NUCLEOTIDE SEQUENCE</scope>
    <source>
        <strain evidence="21">R3-111a-1</strain>
    </source>
</reference>
<reference evidence="22" key="4">
    <citation type="journal article" date="2015" name="G3 (Bethesda)">
        <title>Genome sequences of three phytopathogenic species of the Magnaporthaceae family of fungi.</title>
        <authorList>
            <person name="Okagaki L.H."/>
            <person name="Nunes C.C."/>
            <person name="Sailsbery J."/>
            <person name="Clay B."/>
            <person name="Brown D."/>
            <person name="John T."/>
            <person name="Oh Y."/>
            <person name="Young N."/>
            <person name="Fitzgerald M."/>
            <person name="Haas B.J."/>
            <person name="Zeng Q."/>
            <person name="Young S."/>
            <person name="Adiconis X."/>
            <person name="Fan L."/>
            <person name="Levin J.Z."/>
            <person name="Mitchell T.K."/>
            <person name="Okubara P.A."/>
            <person name="Farman M.L."/>
            <person name="Kohn L.M."/>
            <person name="Birren B."/>
            <person name="Ma L.-J."/>
            <person name="Dean R.A."/>
        </authorList>
    </citation>
    <scope>NUCLEOTIDE SEQUENCE</scope>
    <source>
        <strain evidence="22">R3-111a-1</strain>
    </source>
</reference>
<evidence type="ECO:0000256" key="9">
    <source>
        <dbReference type="ARBA" id="ARBA00022723"/>
    </source>
</evidence>
<comment type="subcellular location">
    <subcellularLocation>
        <location evidence="2">Cytoplasm</location>
        <location evidence="2">Cytosol</location>
    </subcellularLocation>
    <subcellularLocation>
        <location evidence="1">Nucleus</location>
    </subcellularLocation>
</comment>
<dbReference type="FunFam" id="2.70.160.11:FF:000016">
    <property type="entry name" value="Protein arginine methyltransferase RmtB"/>
    <property type="match status" value="1"/>
</dbReference>
<dbReference type="CDD" id="cd02440">
    <property type="entry name" value="AdoMet_MTases"/>
    <property type="match status" value="1"/>
</dbReference>
<dbReference type="GO" id="GO:0008270">
    <property type="term" value="F:zinc ion binding"/>
    <property type="evidence" value="ECO:0007669"/>
    <property type="project" value="UniProtKB-KW"/>
</dbReference>
<reference evidence="22" key="5">
    <citation type="submission" date="2018-04" db="UniProtKB">
        <authorList>
            <consortium name="EnsemblFungi"/>
        </authorList>
    </citation>
    <scope>IDENTIFICATION</scope>
    <source>
        <strain evidence="22">R3-111a-1</strain>
    </source>
</reference>
<dbReference type="RefSeq" id="XP_009227584.1">
    <property type="nucleotide sequence ID" value="XM_009229320.1"/>
</dbReference>
<dbReference type="InterPro" id="IPR055135">
    <property type="entry name" value="PRMT_dom"/>
</dbReference>
<dbReference type="Pfam" id="PF22528">
    <property type="entry name" value="PRMT_C"/>
    <property type="match status" value="1"/>
</dbReference>
<organism evidence="21">
    <name type="scientific">Gaeumannomyces tritici (strain R3-111a-1)</name>
    <name type="common">Wheat and barley take-all root rot fungus</name>
    <name type="synonym">Gaeumannomyces graminis var. tritici</name>
    <dbReference type="NCBI Taxonomy" id="644352"/>
    <lineage>
        <taxon>Eukaryota</taxon>
        <taxon>Fungi</taxon>
        <taxon>Dikarya</taxon>
        <taxon>Ascomycota</taxon>
        <taxon>Pezizomycotina</taxon>
        <taxon>Sordariomycetes</taxon>
        <taxon>Sordariomycetidae</taxon>
        <taxon>Magnaporthales</taxon>
        <taxon>Magnaporthaceae</taxon>
        <taxon>Gaeumannomyces</taxon>
    </lineage>
</organism>
<dbReference type="GO" id="GO:0042054">
    <property type="term" value="F:histone methyltransferase activity"/>
    <property type="evidence" value="ECO:0007669"/>
    <property type="project" value="TreeGrafter"/>
</dbReference>
<evidence type="ECO:0000256" key="5">
    <source>
        <dbReference type="ARBA" id="ARBA00022553"/>
    </source>
</evidence>
<evidence type="ECO:0000259" key="20">
    <source>
        <dbReference type="Pfam" id="PF22528"/>
    </source>
</evidence>
<dbReference type="SUPFAM" id="SSF53335">
    <property type="entry name" value="S-adenosyl-L-methionine-dependent methyltransferases"/>
    <property type="match status" value="1"/>
</dbReference>
<reference evidence="21" key="3">
    <citation type="submission" date="2010-09" db="EMBL/GenBank/DDBJ databases">
        <title>Annotation of Gaeumannomyces graminis var. tritici R3-111a-1.</title>
        <authorList>
            <consortium name="The Broad Institute Genome Sequencing Platform"/>
            <person name="Ma L.-J."/>
            <person name="Dead R."/>
            <person name="Young S.K."/>
            <person name="Zeng Q."/>
            <person name="Gargeya S."/>
            <person name="Fitzgerald M."/>
            <person name="Haas B."/>
            <person name="Abouelleil A."/>
            <person name="Alvarado L."/>
            <person name="Arachchi H.M."/>
            <person name="Berlin A."/>
            <person name="Brown A."/>
            <person name="Chapman S.B."/>
            <person name="Chen Z."/>
            <person name="Dunbar C."/>
            <person name="Freedman E."/>
            <person name="Gearin G."/>
            <person name="Gellesch M."/>
            <person name="Goldberg J."/>
            <person name="Griggs A."/>
            <person name="Gujja S."/>
            <person name="Heiman D."/>
            <person name="Howarth C."/>
            <person name="Larson L."/>
            <person name="Lui A."/>
            <person name="MacDonald P.J.P."/>
            <person name="Mehta T."/>
            <person name="Montmayeur A."/>
            <person name="Murphy C."/>
            <person name="Neiman D."/>
            <person name="Pearson M."/>
            <person name="Priest M."/>
            <person name="Roberts A."/>
            <person name="Saif S."/>
            <person name="Shea T."/>
            <person name="Shenoy N."/>
            <person name="Sisk P."/>
            <person name="Stolte C."/>
            <person name="Sykes S."/>
            <person name="Yandava C."/>
            <person name="Wortman J."/>
            <person name="Nusbaum C."/>
            <person name="Birren B."/>
        </authorList>
    </citation>
    <scope>NUCLEOTIDE SEQUENCE</scope>
    <source>
        <strain evidence="21">R3-111a-1</strain>
    </source>
</reference>
<keyword evidence="12" id="KW-0539">Nucleus</keyword>
<evidence type="ECO:0000256" key="4">
    <source>
        <dbReference type="ARBA" id="ARBA00022490"/>
    </source>
</evidence>
<feature type="compositionally biased region" description="Low complexity" evidence="17">
    <location>
        <begin position="1"/>
        <end position="12"/>
    </location>
</feature>
<evidence type="ECO:0000256" key="16">
    <source>
        <dbReference type="SAM" id="Coils"/>
    </source>
</evidence>
<evidence type="ECO:0000256" key="15">
    <source>
        <dbReference type="PROSITE-ProRule" id="PRU01015"/>
    </source>
</evidence>
<evidence type="ECO:0000256" key="17">
    <source>
        <dbReference type="SAM" id="MobiDB-lite"/>
    </source>
</evidence>
<dbReference type="InterPro" id="IPR025799">
    <property type="entry name" value="Arg_MeTrfase"/>
</dbReference>
<dbReference type="InterPro" id="IPR036236">
    <property type="entry name" value="Znf_C2H2_sf"/>
</dbReference>
<dbReference type="HOGENOM" id="CLU_017375_6_0_1"/>
<evidence type="ECO:0000256" key="13">
    <source>
        <dbReference type="ARBA" id="ARBA00047384"/>
    </source>
</evidence>
<dbReference type="AlphaFoldDB" id="J3PD61"/>
<protein>
    <recommendedName>
        <fullName evidence="3">type I protein arginine methyltransferase</fullName>
        <ecNumber evidence="3">2.1.1.319</ecNumber>
    </recommendedName>
</protein>
<dbReference type="EMBL" id="GL385401">
    <property type="protein sequence ID" value="EJT70406.1"/>
    <property type="molecule type" value="Genomic_DNA"/>
</dbReference>
<dbReference type="EnsemblFungi" id="EJT70406">
    <property type="protein sequence ID" value="EJT70406"/>
    <property type="gene ID" value="GGTG_11430"/>
</dbReference>
<dbReference type="GO" id="GO:0005634">
    <property type="term" value="C:nucleus"/>
    <property type="evidence" value="ECO:0007669"/>
    <property type="project" value="UniProtKB-SubCell"/>
</dbReference>
<dbReference type="OrthoDB" id="7848332at2759"/>
<keyword evidence="5" id="KW-0597">Phosphoprotein</keyword>
<feature type="coiled-coil region" evidence="16">
    <location>
        <begin position="138"/>
        <end position="165"/>
    </location>
</feature>
<dbReference type="Proteomes" id="UP000006039">
    <property type="component" value="Unassembled WGS sequence"/>
</dbReference>
<dbReference type="Gene3D" id="3.40.50.150">
    <property type="entry name" value="Vaccinia Virus protein VP39"/>
    <property type="match status" value="1"/>
</dbReference>
<feature type="domain" description="Protein arginine N-methyltransferase 3-like C2H2 zinc finger" evidence="19">
    <location>
        <begin position="64"/>
        <end position="106"/>
    </location>
</feature>
<evidence type="ECO:0000313" key="22">
    <source>
        <dbReference type="EnsemblFungi" id="EJT70406"/>
    </source>
</evidence>
<keyword evidence="6 15" id="KW-0489">Methyltransferase</keyword>
<evidence type="ECO:0000256" key="2">
    <source>
        <dbReference type="ARBA" id="ARBA00004514"/>
    </source>
</evidence>